<protein>
    <recommendedName>
        <fullName evidence="2">PPM-type phosphatase domain-containing protein</fullName>
    </recommendedName>
</protein>
<sequence>QINALKAVALTNDYIAQEHGEEGMFATVFFGVLDPKTGLLAYINAGHVPPFIIGSAGVKQRLKPTGPAVGIMPHMKFSIQEVQIEPGDILLGYTDGVTEAQDPSGEFYTINRLLSLLEQPASTASDLLE</sequence>
<dbReference type="SUPFAM" id="SSF81606">
    <property type="entry name" value="PP2C-like"/>
    <property type="match status" value="1"/>
</dbReference>
<evidence type="ECO:0000313" key="3">
    <source>
        <dbReference type="EMBL" id="GAI01681.1"/>
    </source>
</evidence>
<gene>
    <name evidence="3" type="ORF">S03H2_70025</name>
</gene>
<dbReference type="SMART" id="SM00331">
    <property type="entry name" value="PP2C_SIG"/>
    <property type="match status" value="1"/>
</dbReference>
<proteinExistence type="predicted"/>
<accession>X1L721</accession>
<dbReference type="InterPro" id="IPR001932">
    <property type="entry name" value="PPM-type_phosphatase-like_dom"/>
</dbReference>
<dbReference type="InterPro" id="IPR036457">
    <property type="entry name" value="PPM-type-like_dom_sf"/>
</dbReference>
<dbReference type="PANTHER" id="PTHR43156:SF2">
    <property type="entry name" value="STAGE II SPORULATION PROTEIN E"/>
    <property type="match status" value="1"/>
</dbReference>
<dbReference type="PANTHER" id="PTHR43156">
    <property type="entry name" value="STAGE II SPORULATION PROTEIN E-RELATED"/>
    <property type="match status" value="1"/>
</dbReference>
<dbReference type="Pfam" id="PF07228">
    <property type="entry name" value="SpoIIE"/>
    <property type="match status" value="1"/>
</dbReference>
<name>X1L721_9ZZZZ</name>
<dbReference type="InterPro" id="IPR052016">
    <property type="entry name" value="Bact_Sigma-Reg"/>
</dbReference>
<keyword evidence="1" id="KW-0378">Hydrolase</keyword>
<comment type="caution">
    <text evidence="3">The sequence shown here is derived from an EMBL/GenBank/DDBJ whole genome shotgun (WGS) entry which is preliminary data.</text>
</comment>
<evidence type="ECO:0000259" key="2">
    <source>
        <dbReference type="SMART" id="SM00331"/>
    </source>
</evidence>
<dbReference type="EMBL" id="BARU01046416">
    <property type="protein sequence ID" value="GAI01681.1"/>
    <property type="molecule type" value="Genomic_DNA"/>
</dbReference>
<feature type="non-terminal residue" evidence="3">
    <location>
        <position position="129"/>
    </location>
</feature>
<organism evidence="3">
    <name type="scientific">marine sediment metagenome</name>
    <dbReference type="NCBI Taxonomy" id="412755"/>
    <lineage>
        <taxon>unclassified sequences</taxon>
        <taxon>metagenomes</taxon>
        <taxon>ecological metagenomes</taxon>
    </lineage>
</organism>
<reference evidence="3" key="1">
    <citation type="journal article" date="2014" name="Front. Microbiol.">
        <title>High frequency of phylogenetically diverse reductive dehalogenase-homologous genes in deep subseafloor sedimentary metagenomes.</title>
        <authorList>
            <person name="Kawai M."/>
            <person name="Futagami T."/>
            <person name="Toyoda A."/>
            <person name="Takaki Y."/>
            <person name="Nishi S."/>
            <person name="Hori S."/>
            <person name="Arai W."/>
            <person name="Tsubouchi T."/>
            <person name="Morono Y."/>
            <person name="Uchiyama I."/>
            <person name="Ito T."/>
            <person name="Fujiyama A."/>
            <person name="Inagaki F."/>
            <person name="Takami H."/>
        </authorList>
    </citation>
    <scope>NUCLEOTIDE SEQUENCE</scope>
    <source>
        <strain evidence="3">Expedition CK06-06</strain>
    </source>
</reference>
<feature type="non-terminal residue" evidence="3">
    <location>
        <position position="1"/>
    </location>
</feature>
<dbReference type="Gene3D" id="3.60.40.10">
    <property type="entry name" value="PPM-type phosphatase domain"/>
    <property type="match status" value="1"/>
</dbReference>
<feature type="domain" description="PPM-type phosphatase" evidence="2">
    <location>
        <begin position="1"/>
        <end position="129"/>
    </location>
</feature>
<dbReference type="AlphaFoldDB" id="X1L721"/>
<evidence type="ECO:0000256" key="1">
    <source>
        <dbReference type="ARBA" id="ARBA00022801"/>
    </source>
</evidence>
<dbReference type="GO" id="GO:0016791">
    <property type="term" value="F:phosphatase activity"/>
    <property type="evidence" value="ECO:0007669"/>
    <property type="project" value="TreeGrafter"/>
</dbReference>